<dbReference type="PANTHER" id="PTHR11803:SF58">
    <property type="entry name" value="PROTEIN HMF1-RELATED"/>
    <property type="match status" value="1"/>
</dbReference>
<dbReference type="InterPro" id="IPR035959">
    <property type="entry name" value="RutC-like_sf"/>
</dbReference>
<dbReference type="AlphaFoldDB" id="A0A1V1NSA2"/>
<evidence type="ECO:0000256" key="1">
    <source>
        <dbReference type="ARBA" id="ARBA00010552"/>
    </source>
</evidence>
<dbReference type="PANTHER" id="PTHR11803">
    <property type="entry name" value="2-IMINOBUTANOATE/2-IMINOPROPANOATE DEAMINASE RIDA"/>
    <property type="match status" value="1"/>
</dbReference>
<dbReference type="Proteomes" id="UP000189670">
    <property type="component" value="Unassembled WGS sequence"/>
</dbReference>
<evidence type="ECO:0000313" key="2">
    <source>
        <dbReference type="EMBL" id="ETR65451.1"/>
    </source>
</evidence>
<dbReference type="Pfam" id="PF01042">
    <property type="entry name" value="Ribonuc_L-PSP"/>
    <property type="match status" value="1"/>
</dbReference>
<dbReference type="GO" id="GO:0005829">
    <property type="term" value="C:cytosol"/>
    <property type="evidence" value="ECO:0007669"/>
    <property type="project" value="TreeGrafter"/>
</dbReference>
<name>A0A1V1NSA2_9BACT</name>
<proteinExistence type="inferred from homology"/>
<comment type="caution">
    <text evidence="2">The sequence shown here is derived from an EMBL/GenBank/DDBJ whole genome shotgun (WGS) entry which is preliminary data.</text>
</comment>
<dbReference type="SUPFAM" id="SSF55298">
    <property type="entry name" value="YjgF-like"/>
    <property type="match status" value="1"/>
</dbReference>
<dbReference type="GO" id="GO:0019239">
    <property type="term" value="F:deaminase activity"/>
    <property type="evidence" value="ECO:0007669"/>
    <property type="project" value="TreeGrafter"/>
</dbReference>
<dbReference type="InterPro" id="IPR006175">
    <property type="entry name" value="YjgF/YER057c/UK114"/>
</dbReference>
<comment type="similarity">
    <text evidence="1">Belongs to the RutC family.</text>
</comment>
<reference evidence="3" key="1">
    <citation type="submission" date="2012-11" db="EMBL/GenBank/DDBJ databases">
        <authorList>
            <person name="Lucero-Rivera Y.E."/>
            <person name="Tovar-Ramirez D."/>
        </authorList>
    </citation>
    <scope>NUCLEOTIDE SEQUENCE [LARGE SCALE GENOMIC DNA]</scope>
    <source>
        <strain evidence="3">Araruama</strain>
    </source>
</reference>
<organism evidence="2 3">
    <name type="scientific">Candidatus Magnetoglobus multicellularis str. Araruama</name>
    <dbReference type="NCBI Taxonomy" id="890399"/>
    <lineage>
        <taxon>Bacteria</taxon>
        <taxon>Pseudomonadati</taxon>
        <taxon>Thermodesulfobacteriota</taxon>
        <taxon>Desulfobacteria</taxon>
        <taxon>Desulfobacterales</taxon>
        <taxon>Desulfobacteraceae</taxon>
        <taxon>Candidatus Magnetoglobus</taxon>
    </lineage>
</organism>
<dbReference type="EMBL" id="ATBP01002807">
    <property type="protein sequence ID" value="ETR65451.1"/>
    <property type="molecule type" value="Genomic_DNA"/>
</dbReference>
<accession>A0A1V1NSA2</accession>
<dbReference type="CDD" id="cd02198">
    <property type="entry name" value="YjgH_like"/>
    <property type="match status" value="1"/>
</dbReference>
<dbReference type="Gene3D" id="3.30.1330.40">
    <property type="entry name" value="RutC-like"/>
    <property type="match status" value="1"/>
</dbReference>
<evidence type="ECO:0000313" key="3">
    <source>
        <dbReference type="Proteomes" id="UP000189670"/>
    </source>
</evidence>
<gene>
    <name evidence="2" type="ORF">OMM_14226</name>
</gene>
<protein>
    <submittedName>
        <fullName evidence="2">Endoribonuclease L-PSP</fullName>
    </submittedName>
</protein>
<dbReference type="InterPro" id="IPR038743">
    <property type="entry name" value="YjgH-like"/>
</dbReference>
<sequence>MIKQLINPKGTEFLYEAYQFSQAVKVGNQIWISGQVGMNEKGELGKDISEQTRIAFENLEYVLKEAGATFDDIVEMTTYHTSMEDIEIFQKVRSEFIKEDYPAWTAVGVKALVLPDFLIEIKATVVIQDQ</sequence>